<protein>
    <submittedName>
        <fullName evidence="1">Outer membrane protein</fullName>
    </submittedName>
</protein>
<gene>
    <name evidence="1" type="ORF">HJ01_01348</name>
</gene>
<proteinExistence type="predicted"/>
<accession>H7FQ88</accession>
<dbReference type="eggNOG" id="COG2067">
    <property type="taxonomic scope" value="Bacteria"/>
</dbReference>
<evidence type="ECO:0000313" key="1">
    <source>
        <dbReference type="EMBL" id="EIA09442.1"/>
    </source>
</evidence>
<name>H7FQ88_FLAFP</name>
<dbReference type="Proteomes" id="UP000005566">
    <property type="component" value="Unassembled WGS sequence"/>
</dbReference>
<dbReference type="EMBL" id="AHKF01000015">
    <property type="protein sequence ID" value="EIA09442.1"/>
    <property type="molecule type" value="Genomic_DNA"/>
</dbReference>
<dbReference type="AlphaFoldDB" id="H7FQ88"/>
<reference evidence="1 2" key="1">
    <citation type="journal article" date="2014" name="Acta Crystallogr. D">
        <title>Structure-based characterization and antifreeze properties of a hyperactive ice-binding protein from the Antarctic bacterium Flavobacterium frigoris PS1.</title>
        <authorList>
            <person name="Do H."/>
            <person name="Kim S.J."/>
            <person name="Kim H.J."/>
            <person name="Lee J.H."/>
        </authorList>
    </citation>
    <scope>NUCLEOTIDE SEQUENCE [LARGE SCALE GENOMIC DNA]</scope>
    <source>
        <strain evidence="1 2">PS1</strain>
    </source>
</reference>
<dbReference type="PATRIC" id="fig|1086011.3.peg.1323"/>
<evidence type="ECO:0000313" key="2">
    <source>
        <dbReference type="Proteomes" id="UP000005566"/>
    </source>
</evidence>
<dbReference type="STRING" id="1086011.HJ01_01348"/>
<comment type="caution">
    <text evidence="1">The sequence shown here is derived from an EMBL/GenBank/DDBJ whole genome shotgun (WGS) entry which is preliminary data.</text>
</comment>
<dbReference type="RefSeq" id="WP_007137525.1">
    <property type="nucleotide sequence ID" value="NZ_AHKF01000015.1"/>
</dbReference>
<sequence length="127" mass="14508">MDYKKSLWNGTNQSDIYGSYVNQDKFATVFLSNKTKCVRTYFDRIQYGTGINYDSGFLEIDNKRINNFSLSVGVLLPVENKAFSALNGTYSYGQKGSISNGLVKENYHKLSLNISLDGIWFVKRKFE</sequence>
<organism evidence="1 2">
    <name type="scientific">Flavobacterium frigoris (strain PS1)</name>
    <dbReference type="NCBI Taxonomy" id="1086011"/>
    <lineage>
        <taxon>Bacteria</taxon>
        <taxon>Pseudomonadati</taxon>
        <taxon>Bacteroidota</taxon>
        <taxon>Flavobacteriia</taxon>
        <taxon>Flavobacteriales</taxon>
        <taxon>Flavobacteriaceae</taxon>
        <taxon>Flavobacterium</taxon>
    </lineage>
</organism>
<keyword evidence="2" id="KW-1185">Reference proteome</keyword>
<dbReference type="OrthoDB" id="1491239at2"/>